<name>A0ABM0SVM7_CAMSA</name>
<evidence type="ECO:0000256" key="1">
    <source>
        <dbReference type="SAM" id="MobiDB-lite"/>
    </source>
</evidence>
<proteinExistence type="predicted"/>
<feature type="compositionally biased region" description="Basic and acidic residues" evidence="1">
    <location>
        <begin position="71"/>
        <end position="86"/>
    </location>
</feature>
<dbReference type="PANTHER" id="PTHR14791">
    <property type="entry name" value="BOMB/KIRA PROTEINS"/>
    <property type="match status" value="1"/>
</dbReference>
<sequence>MVSRQEGTLYSRKRDFTTIYEEELHKSFKKSKQEDQSQSTLFNERPNSESMRSITFDFELHLHTPLPSDWQAKENSRTSEDHRTCSKDPVTVGRPKMSLDLELNLSPSGSPSRTTTKKEESSNHNNETVSPKGKSLTLNPSKMSDIIGAGLSRSPSWLAFEGGDDDDVDHKEQEMVTTVCMKCHMLVMLCTSTPVCPNCKLMHPHVHSSTKLFKPPSNLLRLLC</sequence>
<reference evidence="2" key="1">
    <citation type="journal article" date="2014" name="Nat. Commun.">
        <title>The emerging biofuel crop Camelina sativa retains a highly undifferentiated hexaploid genome structure.</title>
        <authorList>
            <person name="Kagale S."/>
            <person name="Koh C."/>
            <person name="Nixon J."/>
            <person name="Bollina V."/>
            <person name="Clarke W.E."/>
            <person name="Tuteja R."/>
            <person name="Spillane C."/>
            <person name="Robinson S.J."/>
            <person name="Links M.G."/>
            <person name="Clarke C."/>
            <person name="Higgins E.E."/>
            <person name="Huebert T."/>
            <person name="Sharpe A.G."/>
            <person name="Parkin I.A."/>
        </authorList>
    </citation>
    <scope>NUCLEOTIDE SEQUENCE [LARGE SCALE GENOMIC DNA]</scope>
    <source>
        <strain evidence="2">cv. DH55</strain>
    </source>
</reference>
<evidence type="ECO:0000313" key="3">
    <source>
        <dbReference type="RefSeq" id="XP_010416790.1"/>
    </source>
</evidence>
<dbReference type="PANTHER" id="PTHR14791:SF53">
    <property type="entry name" value="E3 UBIQUITIN-PROTEIN LIGASE"/>
    <property type="match status" value="1"/>
</dbReference>
<feature type="compositionally biased region" description="Basic and acidic residues" evidence="1">
    <location>
        <begin position="26"/>
        <end position="35"/>
    </location>
</feature>
<accession>A0ABM0SVM7</accession>
<gene>
    <name evidence="3" type="primary">LOC104702603</name>
</gene>
<evidence type="ECO:0000313" key="2">
    <source>
        <dbReference type="Proteomes" id="UP000694864"/>
    </source>
</evidence>
<dbReference type="InterPro" id="IPR051105">
    <property type="entry name" value="WWC/KIBRA_Hippo_Reg"/>
</dbReference>
<dbReference type="GeneID" id="104702603"/>
<dbReference type="Proteomes" id="UP000694864">
    <property type="component" value="Chromosome 7"/>
</dbReference>
<feature type="region of interest" description="Disordered" evidence="1">
    <location>
        <begin position="26"/>
        <end position="49"/>
    </location>
</feature>
<feature type="region of interest" description="Disordered" evidence="1">
    <location>
        <begin position="67"/>
        <end position="139"/>
    </location>
</feature>
<feature type="compositionally biased region" description="Polar residues" evidence="1">
    <location>
        <begin position="105"/>
        <end position="114"/>
    </location>
</feature>
<reference evidence="3" key="2">
    <citation type="submission" date="2025-08" db="UniProtKB">
        <authorList>
            <consortium name="RefSeq"/>
        </authorList>
    </citation>
    <scope>IDENTIFICATION</scope>
    <source>
        <tissue evidence="3">Leaf</tissue>
    </source>
</reference>
<keyword evidence="2" id="KW-1185">Reference proteome</keyword>
<protein>
    <submittedName>
        <fullName evidence="3">Uncharacterized protein LOC104702603</fullName>
    </submittedName>
</protein>
<dbReference type="RefSeq" id="XP_010416790.1">
    <property type="nucleotide sequence ID" value="XM_010418488.1"/>
</dbReference>
<organism evidence="2 3">
    <name type="scientific">Camelina sativa</name>
    <name type="common">False flax</name>
    <name type="synonym">Myagrum sativum</name>
    <dbReference type="NCBI Taxonomy" id="90675"/>
    <lineage>
        <taxon>Eukaryota</taxon>
        <taxon>Viridiplantae</taxon>
        <taxon>Streptophyta</taxon>
        <taxon>Embryophyta</taxon>
        <taxon>Tracheophyta</taxon>
        <taxon>Spermatophyta</taxon>
        <taxon>Magnoliopsida</taxon>
        <taxon>eudicotyledons</taxon>
        <taxon>Gunneridae</taxon>
        <taxon>Pentapetalae</taxon>
        <taxon>rosids</taxon>
        <taxon>malvids</taxon>
        <taxon>Brassicales</taxon>
        <taxon>Brassicaceae</taxon>
        <taxon>Camelineae</taxon>
        <taxon>Camelina</taxon>
    </lineage>
</organism>